<accession>A0A2P9HJV0</accession>
<sequence>MIAFFHGLEVDQSSPKGNWLNVRRNNDPRERTSSRIDNKFVTDL</sequence>
<reference evidence="3" key="1">
    <citation type="submission" date="2017-12" db="EMBL/GenBank/DDBJ databases">
        <authorList>
            <person name="Diaz M."/>
        </authorList>
    </citation>
    <scope>NUCLEOTIDE SEQUENCE [LARGE SCALE GENOMIC DNA]</scope>
    <source>
        <strain evidence="3">FI11154</strain>
    </source>
</reference>
<dbReference type="Proteomes" id="UP000246073">
    <property type="component" value="Unassembled WGS sequence"/>
</dbReference>
<feature type="region of interest" description="Disordered" evidence="1">
    <location>
        <begin position="16"/>
        <end position="44"/>
    </location>
</feature>
<evidence type="ECO:0000313" key="3">
    <source>
        <dbReference type="Proteomes" id="UP000246073"/>
    </source>
</evidence>
<evidence type="ECO:0000313" key="2">
    <source>
        <dbReference type="EMBL" id="SPL64263.1"/>
    </source>
</evidence>
<dbReference type="AlphaFoldDB" id="A0A2P9HJV0"/>
<dbReference type="EMBL" id="OOFM01000005">
    <property type="protein sequence ID" value="SPL64263.1"/>
    <property type="molecule type" value="Genomic_DNA"/>
</dbReference>
<gene>
    <name evidence="2" type="ORF">OHAE_130</name>
</gene>
<evidence type="ECO:0000256" key="1">
    <source>
        <dbReference type="SAM" id="MobiDB-lite"/>
    </source>
</evidence>
<feature type="compositionally biased region" description="Basic and acidic residues" evidence="1">
    <location>
        <begin position="24"/>
        <end position="44"/>
    </location>
</feature>
<name>A0A2P9HJV0_9HYPH</name>
<protein>
    <submittedName>
        <fullName evidence="2">Uncharacterized protein</fullName>
    </submittedName>
</protein>
<organism evidence="2 3">
    <name type="scientific">Ochrobactrum soli</name>
    <dbReference type="NCBI Taxonomy" id="2448455"/>
    <lineage>
        <taxon>Bacteria</taxon>
        <taxon>Pseudomonadati</taxon>
        <taxon>Pseudomonadota</taxon>
        <taxon>Alphaproteobacteria</taxon>
        <taxon>Hyphomicrobiales</taxon>
        <taxon>Brucellaceae</taxon>
        <taxon>Brucella/Ochrobactrum group</taxon>
        <taxon>Ochrobactrum</taxon>
    </lineage>
</organism>
<proteinExistence type="predicted"/>